<reference evidence="2" key="1">
    <citation type="submission" date="2022-11" db="UniProtKB">
        <authorList>
            <consortium name="WormBaseParasite"/>
        </authorList>
    </citation>
    <scope>IDENTIFICATION</scope>
</reference>
<dbReference type="WBParaSite" id="jg5623">
    <property type="protein sequence ID" value="jg5623"/>
    <property type="gene ID" value="jg5623"/>
</dbReference>
<proteinExistence type="predicted"/>
<sequence length="210" mass="24949">MSLDWACPLKKLDDETWDPYENAESTEPRARHLANLHLTFDYLYVLGEDLLTLQYLEIQLVDPRVEIIGKKTTINEEFNNSEDFHWQEMSLQDTDGSLRDFDSPELNVHYFDSEHIYITNDGFEDGIFKIYQIKWSLITEKWEWTCIGGHDTADKDVQNVFQLFSMKYFNTFIHGNFLYILAFVLPEFEPDREIENLDEIEAVKHYVSRN</sequence>
<keyword evidence="1" id="KW-1185">Reference proteome</keyword>
<dbReference type="AlphaFoldDB" id="A0A915EEW9"/>
<protein>
    <submittedName>
        <fullName evidence="2">Uncharacterized protein</fullName>
    </submittedName>
</protein>
<evidence type="ECO:0000313" key="2">
    <source>
        <dbReference type="WBParaSite" id="jg5623"/>
    </source>
</evidence>
<accession>A0A915EEW9</accession>
<name>A0A915EEW9_9BILA</name>
<dbReference type="Proteomes" id="UP000887574">
    <property type="component" value="Unplaced"/>
</dbReference>
<organism evidence="1 2">
    <name type="scientific">Ditylenchus dipsaci</name>
    <dbReference type="NCBI Taxonomy" id="166011"/>
    <lineage>
        <taxon>Eukaryota</taxon>
        <taxon>Metazoa</taxon>
        <taxon>Ecdysozoa</taxon>
        <taxon>Nematoda</taxon>
        <taxon>Chromadorea</taxon>
        <taxon>Rhabditida</taxon>
        <taxon>Tylenchina</taxon>
        <taxon>Tylenchomorpha</taxon>
        <taxon>Sphaerularioidea</taxon>
        <taxon>Anguinidae</taxon>
        <taxon>Anguininae</taxon>
        <taxon>Ditylenchus</taxon>
    </lineage>
</organism>
<evidence type="ECO:0000313" key="1">
    <source>
        <dbReference type="Proteomes" id="UP000887574"/>
    </source>
</evidence>